<dbReference type="GO" id="GO:0031267">
    <property type="term" value="F:small GTPase binding"/>
    <property type="evidence" value="ECO:0007669"/>
    <property type="project" value="EnsemblFungi"/>
</dbReference>
<dbReference type="GeneID" id="96902998"/>
<keyword evidence="2" id="KW-0472">Membrane</keyword>
<evidence type="ECO:0000313" key="3">
    <source>
        <dbReference type="EMBL" id="CCC69417.1"/>
    </source>
</evidence>
<dbReference type="InterPro" id="IPR039765">
    <property type="entry name" value="Yip5/YIPF1/YIPF2"/>
</dbReference>
<feature type="region of interest" description="Disordered" evidence="1">
    <location>
        <begin position="19"/>
        <end position="66"/>
    </location>
</feature>
<protein>
    <recommendedName>
        <fullName evidence="5">Protein YIP</fullName>
    </recommendedName>
</protein>
<feature type="transmembrane region" description="Helical" evidence="2">
    <location>
        <begin position="130"/>
        <end position="151"/>
    </location>
</feature>
<dbReference type="eggNOG" id="KOG3114">
    <property type="taxonomic scope" value="Eukaryota"/>
</dbReference>
<evidence type="ECO:0008006" key="5">
    <source>
        <dbReference type="Google" id="ProtNLM"/>
    </source>
</evidence>
<reference evidence="3 4" key="1">
    <citation type="journal article" date="2011" name="Proc. Natl. Acad. Sci. U.S.A.">
        <title>Evolutionary erosion of yeast sex chromosomes by mating-type switching accidents.</title>
        <authorList>
            <person name="Gordon J.L."/>
            <person name="Armisen D."/>
            <person name="Proux-Wera E."/>
            <person name="Oheigeartaigh S.S."/>
            <person name="Byrne K.P."/>
            <person name="Wolfe K.H."/>
        </authorList>
    </citation>
    <scope>NUCLEOTIDE SEQUENCE [LARGE SCALE GENOMIC DNA]</scope>
    <source>
        <strain evidence="4">ATCC 76901 / BCRC 22586 / CBS 4309 / NBRC 1992 / NRRL Y-12630</strain>
    </source>
</reference>
<gene>
    <name evidence="3" type="primary">NCAS0C04270</name>
    <name evidence="3" type="ordered locus">NCAS_0C04270</name>
</gene>
<evidence type="ECO:0000256" key="2">
    <source>
        <dbReference type="SAM" id="Phobius"/>
    </source>
</evidence>
<proteinExistence type="predicted"/>
<dbReference type="OMA" id="CITITIG"/>
<keyword evidence="2" id="KW-0812">Transmembrane</keyword>
<dbReference type="EMBL" id="HE576754">
    <property type="protein sequence ID" value="CCC69417.1"/>
    <property type="molecule type" value="Genomic_DNA"/>
</dbReference>
<dbReference type="FunCoup" id="G0VD55">
    <property type="interactions" value="342"/>
</dbReference>
<feature type="transmembrane region" description="Helical" evidence="2">
    <location>
        <begin position="277"/>
        <end position="299"/>
    </location>
</feature>
<sequence length="300" mass="33298">MATTHSDNNSFLNIDDDLEGVDDFLGDEPNPFEDPNNVIASDDVSKPTPAAPAATPAPVIASDDANTKQGKLGPGLLNYYSRFFQLDTHELQERLVNGISFRPTMDPMKKVGDLEDDSESAAVMDLYGSVWITASVVMSRFIVVGGLQLVINELVQGKKLGSVEEMRKSEFINLIHSIWIFFGYTFGVPFVSWQLLIRDGSWKKGVALGDVHDLISVYGYGNVVWVPVCMIMAGLDRYGSVSGVIRILEWVTLCFGMCKSGFFIYKMVNFGQEESKVSVSLIVMFCFHVVFSLLIKFIIF</sequence>
<feature type="transmembrane region" description="Helical" evidence="2">
    <location>
        <begin position="217"/>
        <end position="235"/>
    </location>
</feature>
<dbReference type="Proteomes" id="UP000001640">
    <property type="component" value="Chromosome 3"/>
</dbReference>
<dbReference type="KEGG" id="ncs:NCAS_0C04270"/>
<organism evidence="3 4">
    <name type="scientific">Naumovozyma castellii</name>
    <name type="common">Yeast</name>
    <name type="synonym">Saccharomyces castellii</name>
    <dbReference type="NCBI Taxonomy" id="27288"/>
    <lineage>
        <taxon>Eukaryota</taxon>
        <taxon>Fungi</taxon>
        <taxon>Dikarya</taxon>
        <taxon>Ascomycota</taxon>
        <taxon>Saccharomycotina</taxon>
        <taxon>Saccharomycetes</taxon>
        <taxon>Saccharomycetales</taxon>
        <taxon>Saccharomycetaceae</taxon>
        <taxon>Naumovozyma</taxon>
    </lineage>
</organism>
<dbReference type="PANTHER" id="PTHR12822">
    <property type="entry name" value="PROTEIN YIPF"/>
    <property type="match status" value="1"/>
</dbReference>
<evidence type="ECO:0000256" key="1">
    <source>
        <dbReference type="SAM" id="MobiDB-lite"/>
    </source>
</evidence>
<name>G0VD55_NAUCA</name>
<dbReference type="STRING" id="1064592.G0VD55"/>
<feature type="compositionally biased region" description="Low complexity" evidence="1">
    <location>
        <begin position="47"/>
        <end position="58"/>
    </location>
</feature>
<feature type="transmembrane region" description="Helical" evidence="2">
    <location>
        <begin position="171"/>
        <end position="197"/>
    </location>
</feature>
<keyword evidence="2" id="KW-1133">Transmembrane helix</keyword>
<keyword evidence="4" id="KW-1185">Reference proteome</keyword>
<dbReference type="PANTHER" id="PTHR12822:SF2">
    <property type="entry name" value="PROTEIN YIPF"/>
    <property type="match status" value="1"/>
</dbReference>
<feature type="transmembrane region" description="Helical" evidence="2">
    <location>
        <begin position="247"/>
        <end position="265"/>
    </location>
</feature>
<dbReference type="OrthoDB" id="10256463at2759"/>
<evidence type="ECO:0000313" key="4">
    <source>
        <dbReference type="Proteomes" id="UP000001640"/>
    </source>
</evidence>
<dbReference type="RefSeq" id="XP_003675781.1">
    <property type="nucleotide sequence ID" value="XM_003675733.1"/>
</dbReference>
<accession>G0VD55</accession>
<dbReference type="GO" id="GO:0016192">
    <property type="term" value="P:vesicle-mediated transport"/>
    <property type="evidence" value="ECO:0007669"/>
    <property type="project" value="InterPro"/>
</dbReference>
<dbReference type="InParanoid" id="G0VD55"/>
<dbReference type="GO" id="GO:0005794">
    <property type="term" value="C:Golgi apparatus"/>
    <property type="evidence" value="ECO:0007669"/>
    <property type="project" value="EnsemblFungi"/>
</dbReference>
<reference key="2">
    <citation type="submission" date="2011-08" db="EMBL/GenBank/DDBJ databases">
        <title>Genome sequence of Naumovozyma castellii.</title>
        <authorList>
            <person name="Gordon J.L."/>
            <person name="Armisen D."/>
            <person name="Proux-Wera E."/>
            <person name="OhEigeartaigh S.S."/>
            <person name="Byrne K.P."/>
            <person name="Wolfe K.H."/>
        </authorList>
    </citation>
    <scope>NUCLEOTIDE SEQUENCE</scope>
    <source>
        <strain>Type strain:CBS 4309</strain>
    </source>
</reference>
<dbReference type="HOGENOM" id="CLU_061845_0_0_1"/>
<dbReference type="AlphaFoldDB" id="G0VD55"/>